<organism evidence="5 6">
    <name type="scientific">Actinomadura darangshiensis</name>
    <dbReference type="NCBI Taxonomy" id="705336"/>
    <lineage>
        <taxon>Bacteria</taxon>
        <taxon>Bacillati</taxon>
        <taxon>Actinomycetota</taxon>
        <taxon>Actinomycetes</taxon>
        <taxon>Streptosporangiales</taxon>
        <taxon>Thermomonosporaceae</taxon>
        <taxon>Actinomadura</taxon>
    </lineage>
</organism>
<keyword evidence="3" id="KW-0732">Signal</keyword>
<keyword evidence="6" id="KW-1185">Reference proteome</keyword>
<dbReference type="InterPro" id="IPR025997">
    <property type="entry name" value="SBP_2_dom"/>
</dbReference>
<dbReference type="GO" id="GO:0030313">
    <property type="term" value="C:cell envelope"/>
    <property type="evidence" value="ECO:0007669"/>
    <property type="project" value="UniProtKB-SubCell"/>
</dbReference>
<accession>A0A4R5B6Z9</accession>
<evidence type="ECO:0000313" key="6">
    <source>
        <dbReference type="Proteomes" id="UP000295578"/>
    </source>
</evidence>
<gene>
    <name evidence="5" type="ORF">E1293_23460</name>
</gene>
<dbReference type="PROSITE" id="PS51257">
    <property type="entry name" value="PROKAR_LIPOPROTEIN"/>
    <property type="match status" value="1"/>
</dbReference>
<dbReference type="Proteomes" id="UP000295578">
    <property type="component" value="Unassembled WGS sequence"/>
</dbReference>
<evidence type="ECO:0000259" key="4">
    <source>
        <dbReference type="Pfam" id="PF13407"/>
    </source>
</evidence>
<dbReference type="PANTHER" id="PTHR46847">
    <property type="entry name" value="D-ALLOSE-BINDING PERIPLASMIC PROTEIN-RELATED"/>
    <property type="match status" value="1"/>
</dbReference>
<evidence type="ECO:0000256" key="2">
    <source>
        <dbReference type="ARBA" id="ARBA00007639"/>
    </source>
</evidence>
<dbReference type="AlphaFoldDB" id="A0A4R5B6Z9"/>
<dbReference type="SUPFAM" id="SSF53822">
    <property type="entry name" value="Periplasmic binding protein-like I"/>
    <property type="match status" value="1"/>
</dbReference>
<dbReference type="GO" id="GO:0030246">
    <property type="term" value="F:carbohydrate binding"/>
    <property type="evidence" value="ECO:0007669"/>
    <property type="project" value="UniProtKB-ARBA"/>
</dbReference>
<evidence type="ECO:0000313" key="5">
    <source>
        <dbReference type="EMBL" id="TDD79414.1"/>
    </source>
</evidence>
<reference evidence="5 6" key="1">
    <citation type="submission" date="2019-03" db="EMBL/GenBank/DDBJ databases">
        <title>Draft genome sequences of novel Actinobacteria.</title>
        <authorList>
            <person name="Sahin N."/>
            <person name="Ay H."/>
            <person name="Saygin H."/>
        </authorList>
    </citation>
    <scope>NUCLEOTIDE SEQUENCE [LARGE SCALE GENOMIC DNA]</scope>
    <source>
        <strain evidence="5 6">DSM 45941</strain>
    </source>
</reference>
<evidence type="ECO:0000256" key="3">
    <source>
        <dbReference type="ARBA" id="ARBA00022729"/>
    </source>
</evidence>
<dbReference type="PANTHER" id="PTHR46847:SF1">
    <property type="entry name" value="D-ALLOSE-BINDING PERIPLASMIC PROTEIN-RELATED"/>
    <property type="match status" value="1"/>
</dbReference>
<name>A0A4R5B6Z9_9ACTN</name>
<dbReference type="Pfam" id="PF13407">
    <property type="entry name" value="Peripla_BP_4"/>
    <property type="match status" value="1"/>
</dbReference>
<sequence length="358" mass="37861">MIPRPRGPVAAAVALVLGVALGTASCGDGGGSGDKGGRLKMGIAVANYSLNFAREMYEGATEASKQDGNIDFKVVGPPNTDGPAEQQLFQNLTVTHPDGIVLENLDPPIFTRPAAQAVDKGIPVVALDTAPTDGSKVGFYVGNDNYELGGMLAEATVKKLGADPKGTVVVGVPNPGTPVLDSRAKGIKDTFAKLAPGVRVLGPFQTYSDPAQNFGAWQSQVNANPGALAFLGVGDADSYNLGRLKEQKKGKYLTAGFDVDPKTLDYIKKGTNFAGIDPEHYLKGYIATASLIKAVREKDGKLPDGWFKTPGLVMTSSNIDEILKRQQSVQNAYQWYKPQLDKLLADPGASMKPLKEAR</sequence>
<comment type="caution">
    <text evidence="5">The sequence shown here is derived from an EMBL/GenBank/DDBJ whole genome shotgun (WGS) entry which is preliminary data.</text>
</comment>
<proteinExistence type="inferred from homology"/>
<comment type="similarity">
    <text evidence="2">Belongs to the bacterial solute-binding protein 2 family.</text>
</comment>
<protein>
    <recommendedName>
        <fullName evidence="4">Periplasmic binding protein domain-containing protein</fullName>
    </recommendedName>
</protein>
<feature type="domain" description="Periplasmic binding protein" evidence="4">
    <location>
        <begin position="42"/>
        <end position="298"/>
    </location>
</feature>
<evidence type="ECO:0000256" key="1">
    <source>
        <dbReference type="ARBA" id="ARBA00004196"/>
    </source>
</evidence>
<dbReference type="OrthoDB" id="3286068at2"/>
<dbReference type="EMBL" id="SMKY01000112">
    <property type="protein sequence ID" value="TDD79414.1"/>
    <property type="molecule type" value="Genomic_DNA"/>
</dbReference>
<dbReference type="Gene3D" id="3.40.50.2300">
    <property type="match status" value="2"/>
</dbReference>
<dbReference type="RefSeq" id="WP_132199610.1">
    <property type="nucleotide sequence ID" value="NZ_SMKY01000112.1"/>
</dbReference>
<comment type="subcellular location">
    <subcellularLocation>
        <location evidence="1">Cell envelope</location>
    </subcellularLocation>
</comment>
<dbReference type="InterPro" id="IPR028082">
    <property type="entry name" value="Peripla_BP_I"/>
</dbReference>